<dbReference type="Pfam" id="PF14559">
    <property type="entry name" value="TPR_19"/>
    <property type="match status" value="2"/>
</dbReference>
<feature type="domain" description="Cytochrome c-type biogenesis protein H TPR" evidence="3">
    <location>
        <begin position="194"/>
        <end position="293"/>
    </location>
</feature>
<feature type="repeat" description="TPR" evidence="1">
    <location>
        <begin position="469"/>
        <end position="502"/>
    </location>
</feature>
<dbReference type="Pfam" id="PF13432">
    <property type="entry name" value="TPR_16"/>
    <property type="match status" value="2"/>
</dbReference>
<name>A0ABU7G800_9ALTE</name>
<accession>A0ABU7G800</accession>
<evidence type="ECO:0000313" key="4">
    <source>
        <dbReference type="EMBL" id="MEE1675371.1"/>
    </source>
</evidence>
<dbReference type="SMART" id="SM00028">
    <property type="entry name" value="TPR"/>
    <property type="match status" value="12"/>
</dbReference>
<feature type="repeat" description="TPR" evidence="1">
    <location>
        <begin position="807"/>
        <end position="840"/>
    </location>
</feature>
<feature type="repeat" description="TPR" evidence="1">
    <location>
        <begin position="234"/>
        <end position="267"/>
    </location>
</feature>
<keyword evidence="2" id="KW-0732">Signal</keyword>
<evidence type="ECO:0000256" key="2">
    <source>
        <dbReference type="SAM" id="SignalP"/>
    </source>
</evidence>
<evidence type="ECO:0000313" key="5">
    <source>
        <dbReference type="Proteomes" id="UP001310248"/>
    </source>
</evidence>
<feature type="repeat" description="TPR" evidence="1">
    <location>
        <begin position="200"/>
        <end position="233"/>
    </location>
</feature>
<feature type="repeat" description="TPR" evidence="1">
    <location>
        <begin position="604"/>
        <end position="637"/>
    </location>
</feature>
<reference evidence="5" key="1">
    <citation type="submission" date="2023-07" db="EMBL/GenBank/DDBJ databases">
        <title>Draft genome sequence of Agarivorans aestuarii strain ZMCS4, a CAZymes producing bacteria isolated from the marine brown algae Clodostephus spongiosus.</title>
        <authorList>
            <person name="Lorente B."/>
            <person name="Cabral C."/>
            <person name="Frias J."/>
            <person name="Faria J."/>
            <person name="Toubarro D."/>
        </authorList>
    </citation>
    <scope>NUCLEOTIDE SEQUENCE [LARGE SCALE GENOMIC DNA]</scope>
    <source>
        <strain evidence="5">ZMCS4</strain>
    </source>
</reference>
<evidence type="ECO:0000259" key="3">
    <source>
        <dbReference type="Pfam" id="PF23914"/>
    </source>
</evidence>
<dbReference type="InterPro" id="IPR015374">
    <property type="entry name" value="ChAPs"/>
</dbReference>
<sequence length="919" mass="102619">MSNHRFGMKNILAVSALAIALTACGGDTAEQHLTKATEYLAKNDQNAAIIELKNAIKKDASLAQARLNLGEIYLERGNYPAAEKELLRALDLNAEKQQLIPLLARTYLNQNEPEKIGDLITQNRPFEAELETELLAIHALSLFRNGQFDPAKTTLNQAQELGFEGTYSRMVKASISAADQQFGAANETLEQLSQEVPDNTDVWLLKGHLASMSNDTEVAVESYSKAVELAPDAAQFTLYLAQALVKNKQFSEAEKYLDSILKIAPNHMLSNQLKAYIRFQDEDFEKAFSLSTKALQSGSHNTATQIVAGISAYKLQKYEQALTQLERVITKDPQNALAQRLYVTTQFRIGQLDNAFNQLNQASVAEGQDSDFLSTVSMQLNRLGRTEEAVQIAEKAASSGGLSEKAKLGLLKLKQNDLDGIGILEEVLAEDPNHAQAFLGLQTHYFRQGKAEEVLKSLDSWIETHPEDQSVKLFKGAILEQQERYDEALAAYQSILQAQPDDLAAKLFSSSVYVQKGEVDKAYEITYKVKEEQAENLRVYEFLMSHASQIDKTLEVKTLLDKQVAEAPESSLLKEQLGRYYLFTREFPKAIEAFEQIDPLTREDRVWQLIGDLYLETGNQEKATLSYQAWLENSPLSLPAYVKNINVLESSGQLKEAVALSNRAVKLYKNNQRLLFVHSVLQLKAGDAAASQDALNSLDANQMNTPAVLQQQGYIYLVQENWPAATDTFNKLYKAYPSTQTANLLIKSYKEADKIEQAVAFIKQALEVHGEAAKPLQLQLAELQMKANPQQAIEEYQAIIKEQPDNFVAWNNLAWVYHDLNEFEVALTYANKAHELKPDIPQVKDTYGYMLLKSGKPTEAAKALEESYKQDASNEVGLHLAEALIANKQTQQAKQLLDGLINIEPELANKKAELEAQLN</sequence>
<comment type="caution">
    <text evidence="4">The sequence shown here is derived from an EMBL/GenBank/DDBJ whole genome shotgun (WGS) entry which is preliminary data.</text>
</comment>
<dbReference type="PANTHER" id="PTHR12558">
    <property type="entry name" value="CELL DIVISION CYCLE 16,23,27"/>
    <property type="match status" value="1"/>
</dbReference>
<dbReference type="EMBL" id="JAYDYW010000012">
    <property type="protein sequence ID" value="MEE1675371.1"/>
    <property type="molecule type" value="Genomic_DNA"/>
</dbReference>
<dbReference type="Pfam" id="PF13181">
    <property type="entry name" value="TPR_8"/>
    <property type="match status" value="1"/>
</dbReference>
<evidence type="ECO:0000256" key="1">
    <source>
        <dbReference type="PROSITE-ProRule" id="PRU00339"/>
    </source>
</evidence>
<dbReference type="Proteomes" id="UP001310248">
    <property type="component" value="Unassembled WGS sequence"/>
</dbReference>
<dbReference type="Pfam" id="PF23914">
    <property type="entry name" value="TPR_CcmH_CycH"/>
    <property type="match status" value="1"/>
</dbReference>
<keyword evidence="5" id="KW-1185">Reference proteome</keyword>
<feature type="signal peptide" evidence="2">
    <location>
        <begin position="1"/>
        <end position="25"/>
    </location>
</feature>
<dbReference type="PROSITE" id="PS51257">
    <property type="entry name" value="PROKAR_LIPOPROTEIN"/>
    <property type="match status" value="1"/>
</dbReference>
<feature type="repeat" description="TPR" evidence="1">
    <location>
        <begin position="63"/>
        <end position="96"/>
    </location>
</feature>
<protein>
    <submittedName>
        <fullName evidence="4">PEP-CTERM system TPR-repeat protein PrsT</fullName>
    </submittedName>
</protein>
<dbReference type="RefSeq" id="WP_329776295.1">
    <property type="nucleotide sequence ID" value="NZ_JAYDYW010000012.1"/>
</dbReference>
<organism evidence="4 5">
    <name type="scientific">Agarivorans aestuarii</name>
    <dbReference type="NCBI Taxonomy" id="1563703"/>
    <lineage>
        <taxon>Bacteria</taxon>
        <taxon>Pseudomonadati</taxon>
        <taxon>Pseudomonadota</taxon>
        <taxon>Gammaproteobacteria</taxon>
        <taxon>Alteromonadales</taxon>
        <taxon>Alteromonadaceae</taxon>
        <taxon>Agarivorans</taxon>
    </lineage>
</organism>
<dbReference type="InterPro" id="IPR056413">
    <property type="entry name" value="TPR_CcmH_CycH"/>
</dbReference>
<dbReference type="InterPro" id="IPR014266">
    <property type="entry name" value="PEP-CTERM_TPR_PrsT"/>
</dbReference>
<dbReference type="InterPro" id="IPR011990">
    <property type="entry name" value="TPR-like_helical_dom_sf"/>
</dbReference>
<dbReference type="SUPFAM" id="SSF48452">
    <property type="entry name" value="TPR-like"/>
    <property type="match status" value="4"/>
</dbReference>
<dbReference type="Gene3D" id="1.25.40.10">
    <property type="entry name" value="Tetratricopeptide repeat domain"/>
    <property type="match status" value="5"/>
</dbReference>
<feature type="chain" id="PRO_5046906029" evidence="2">
    <location>
        <begin position="26"/>
        <end position="919"/>
    </location>
</feature>
<dbReference type="PROSITE" id="PS50005">
    <property type="entry name" value="TPR"/>
    <property type="match status" value="7"/>
</dbReference>
<dbReference type="NCBIfam" id="TIGR02917">
    <property type="entry name" value="PEP_TPR_lipo"/>
    <property type="match status" value="1"/>
</dbReference>
<feature type="repeat" description="TPR" evidence="1">
    <location>
        <begin position="302"/>
        <end position="335"/>
    </location>
</feature>
<dbReference type="Pfam" id="PF09295">
    <property type="entry name" value="ChAPs"/>
    <property type="match status" value="1"/>
</dbReference>
<proteinExistence type="predicted"/>
<dbReference type="PANTHER" id="PTHR12558:SF13">
    <property type="entry name" value="CELL DIVISION CYCLE PROTEIN 27 HOMOLOG"/>
    <property type="match status" value="1"/>
</dbReference>
<dbReference type="InterPro" id="IPR019734">
    <property type="entry name" value="TPR_rpt"/>
</dbReference>
<keyword evidence="1" id="KW-0802">TPR repeat</keyword>
<gene>
    <name evidence="4" type="primary">prsT</name>
    <name evidence="4" type="ORF">SNR37_000696</name>
</gene>